<dbReference type="GO" id="GO:0016787">
    <property type="term" value="F:hydrolase activity"/>
    <property type="evidence" value="ECO:0007669"/>
    <property type="project" value="UniProtKB-KW"/>
</dbReference>
<evidence type="ECO:0000313" key="3">
    <source>
        <dbReference type="Proteomes" id="UP001257914"/>
    </source>
</evidence>
<dbReference type="InterPro" id="IPR019734">
    <property type="entry name" value="TPR_rpt"/>
</dbReference>
<dbReference type="Gene3D" id="3.40.50.1110">
    <property type="entry name" value="SGNH hydrolase"/>
    <property type="match status" value="1"/>
</dbReference>
<dbReference type="RefSeq" id="WP_315948058.1">
    <property type="nucleotide sequence ID" value="NZ_JAWCUA010000010.1"/>
</dbReference>
<accession>A0ABU3R4L1</accession>
<dbReference type="PANTHER" id="PTHR30383">
    <property type="entry name" value="THIOESTERASE 1/PROTEASE 1/LYSOPHOSPHOLIPASE L1"/>
    <property type="match status" value="1"/>
</dbReference>
<evidence type="ECO:0000256" key="1">
    <source>
        <dbReference type="PROSITE-ProRule" id="PRU00339"/>
    </source>
</evidence>
<dbReference type="SUPFAM" id="SSF48452">
    <property type="entry name" value="TPR-like"/>
    <property type="match status" value="1"/>
</dbReference>
<reference evidence="2 3" key="1">
    <citation type="submission" date="2023-10" db="EMBL/GenBank/DDBJ databases">
        <title>Psychrosphaera aquimaarina strain SW33 isolated from seawater.</title>
        <authorList>
            <person name="Bayburt H."/>
            <person name="Kim J.M."/>
            <person name="Choi B.J."/>
            <person name="Jeon C.O."/>
        </authorList>
    </citation>
    <scope>NUCLEOTIDE SEQUENCE [LARGE SCALE GENOMIC DNA]</scope>
    <source>
        <strain evidence="2 3">KCTC 52743</strain>
    </source>
</reference>
<dbReference type="PROSITE" id="PS50005">
    <property type="entry name" value="TPR"/>
    <property type="match status" value="1"/>
</dbReference>
<dbReference type="InterPro" id="IPR036514">
    <property type="entry name" value="SGNH_hydro_sf"/>
</dbReference>
<protein>
    <submittedName>
        <fullName evidence="2">SGNH/GDSL hydrolase family protein</fullName>
    </submittedName>
</protein>
<sequence length="579" mass="65281">MLNVGEKIPAFVESDTFSGFMQPNPKLIQRYFPDSSMAPDVSPDTVYFHKVKPADSFRIVIQGGSTAAGFPYGRFGSLQGMLQQRFKRLYPNKNIEIINTAMAAVNTYTLLDIADEVVELEPDLVLIYSGHNEYLGVLGVGSSVASIGGRFATLTYLWLKQFRLYQLLESVYFNLVLKDNPDSQSHNDVKDKRTLMSHVAKGQTIPFESDLFQLGVEQFKGNLTSITDIYRENDIPVLVGNLVSIESGLIPFSINQKLDQIVQEGLCDFKSGNILSYDCKVFNEYSEAQKLLNDGKFTEARLKFIKSKDLDALRFRAPSIFNQVIKQLTEQPNTYLVDVETAFLQDSSHGIINHDYMLEHVHPTVRGYFVLAEAFISKIVELDLLHQPIIPFTVEQAWSEIPITDLDKLYGDVKIDALTKDFPFNKAEYKPLLLDDNAFIYPYLTEKLKGEPWLSLQNKLMKAYQQNGENLQAARVAGIIVDALPLSTIGAAEQANLIAGQLYMKVQDYGLAQYYQKRAVSLNPSNSNSILILAQSAFLNEEFKYSLDLLKQAKQLDPTNTHIQFFIDRVSLAIKARGH</sequence>
<dbReference type="InterPro" id="IPR011990">
    <property type="entry name" value="TPR-like_helical_dom_sf"/>
</dbReference>
<dbReference type="InterPro" id="IPR051532">
    <property type="entry name" value="Ester_Hydrolysis_Enzymes"/>
</dbReference>
<dbReference type="SUPFAM" id="SSF52266">
    <property type="entry name" value="SGNH hydrolase"/>
    <property type="match status" value="1"/>
</dbReference>
<dbReference type="EMBL" id="JAWCUA010000010">
    <property type="protein sequence ID" value="MDU0114449.1"/>
    <property type="molecule type" value="Genomic_DNA"/>
</dbReference>
<comment type="caution">
    <text evidence="2">The sequence shown here is derived from an EMBL/GenBank/DDBJ whole genome shotgun (WGS) entry which is preliminary data.</text>
</comment>
<dbReference type="Proteomes" id="UP001257914">
    <property type="component" value="Unassembled WGS sequence"/>
</dbReference>
<proteinExistence type="predicted"/>
<organism evidence="2 3">
    <name type="scientific">Psychrosphaera aquimarina</name>
    <dbReference type="NCBI Taxonomy" id="2044854"/>
    <lineage>
        <taxon>Bacteria</taxon>
        <taxon>Pseudomonadati</taxon>
        <taxon>Pseudomonadota</taxon>
        <taxon>Gammaproteobacteria</taxon>
        <taxon>Alteromonadales</taxon>
        <taxon>Pseudoalteromonadaceae</taxon>
        <taxon>Psychrosphaera</taxon>
    </lineage>
</organism>
<dbReference type="PANTHER" id="PTHR30383:SF5">
    <property type="entry name" value="SGNH HYDROLASE-TYPE ESTERASE DOMAIN-CONTAINING PROTEIN"/>
    <property type="match status" value="1"/>
</dbReference>
<gene>
    <name evidence="2" type="ORF">RT723_15915</name>
</gene>
<keyword evidence="2" id="KW-0378">Hydrolase</keyword>
<name>A0ABU3R4L1_9GAMM</name>
<dbReference type="Gene3D" id="1.25.40.10">
    <property type="entry name" value="Tetratricopeptide repeat domain"/>
    <property type="match status" value="1"/>
</dbReference>
<keyword evidence="1" id="KW-0802">TPR repeat</keyword>
<evidence type="ECO:0000313" key="2">
    <source>
        <dbReference type="EMBL" id="MDU0114449.1"/>
    </source>
</evidence>
<feature type="repeat" description="TPR" evidence="1">
    <location>
        <begin position="493"/>
        <end position="526"/>
    </location>
</feature>
<keyword evidence="3" id="KW-1185">Reference proteome</keyword>